<dbReference type="GO" id="GO:0046961">
    <property type="term" value="F:proton-transporting ATPase activity, rotational mechanism"/>
    <property type="evidence" value="ECO:0007669"/>
    <property type="project" value="InterPro"/>
</dbReference>
<reference evidence="4" key="1">
    <citation type="journal article" date="2013" name="Environ. Microbiol.">
        <title>Microbiota from the distal guts of lean and obese adolescents exhibit partial functional redundancy besides clear differences in community structure.</title>
        <authorList>
            <person name="Ferrer M."/>
            <person name="Ruiz A."/>
            <person name="Lanza F."/>
            <person name="Haange S.B."/>
            <person name="Oberbach A."/>
            <person name="Till H."/>
            <person name="Bargiela R."/>
            <person name="Campoy C."/>
            <person name="Segura M.T."/>
            <person name="Richter M."/>
            <person name="von Bergen M."/>
            <person name="Seifert J."/>
            <person name="Suarez A."/>
        </authorList>
    </citation>
    <scope>NUCLEOTIDE SEQUENCE</scope>
</reference>
<evidence type="ECO:0000256" key="3">
    <source>
        <dbReference type="ARBA" id="ARBA00023065"/>
    </source>
</evidence>
<sequence>MKFFLISDNTDAMIGMRLAGIEAKRVTSRDEAEKAFKKALSAEDIGILLITAGVAELCPETVKN</sequence>
<keyword evidence="2" id="KW-0813">Transport</keyword>
<comment type="similarity">
    <text evidence="1">Belongs to the V-ATPase F subunit family.</text>
</comment>
<accession>K1UG46</accession>
<evidence type="ECO:0000256" key="2">
    <source>
        <dbReference type="ARBA" id="ARBA00022448"/>
    </source>
</evidence>
<organism evidence="4">
    <name type="scientific">human gut metagenome</name>
    <dbReference type="NCBI Taxonomy" id="408170"/>
    <lineage>
        <taxon>unclassified sequences</taxon>
        <taxon>metagenomes</taxon>
        <taxon>organismal metagenomes</taxon>
    </lineage>
</organism>
<dbReference type="Gene3D" id="3.40.50.10580">
    <property type="entry name" value="ATPase, V1 complex, subunit F"/>
    <property type="match status" value="1"/>
</dbReference>
<dbReference type="SUPFAM" id="SSF159468">
    <property type="entry name" value="AtpF-like"/>
    <property type="match status" value="1"/>
</dbReference>
<dbReference type="InterPro" id="IPR036906">
    <property type="entry name" value="ATPase_V1_fsu_sf"/>
</dbReference>
<dbReference type="Pfam" id="PF01990">
    <property type="entry name" value="ATP-synt_F"/>
    <property type="match status" value="1"/>
</dbReference>
<proteinExistence type="inferred from homology"/>
<dbReference type="InterPro" id="IPR008218">
    <property type="entry name" value="ATPase_V1-cplx_f_g_su"/>
</dbReference>
<name>K1UG46_9ZZZZ</name>
<gene>
    <name evidence="4" type="ORF">OBE_00463</name>
</gene>
<evidence type="ECO:0000313" key="4">
    <source>
        <dbReference type="EMBL" id="EKC77235.1"/>
    </source>
</evidence>
<keyword evidence="3" id="KW-0406">Ion transport</keyword>
<comment type="caution">
    <text evidence="4">The sequence shown here is derived from an EMBL/GenBank/DDBJ whole genome shotgun (WGS) entry which is preliminary data.</text>
</comment>
<dbReference type="AlphaFoldDB" id="K1UG46"/>
<protein>
    <submittedName>
        <fullName evidence="4">Vacuolar H+transporting two-sector ATPase F subunit</fullName>
    </submittedName>
</protein>
<dbReference type="EMBL" id="AJWZ01000312">
    <property type="protein sequence ID" value="EKC77235.1"/>
    <property type="molecule type" value="Genomic_DNA"/>
</dbReference>
<evidence type="ECO:0000256" key="1">
    <source>
        <dbReference type="ARBA" id="ARBA00010148"/>
    </source>
</evidence>